<evidence type="ECO:0000256" key="6">
    <source>
        <dbReference type="ARBA" id="ARBA00022605"/>
    </source>
</evidence>
<dbReference type="GO" id="GO:0005829">
    <property type="term" value="C:cytosol"/>
    <property type="evidence" value="ECO:0007669"/>
    <property type="project" value="TreeGrafter"/>
</dbReference>
<feature type="active site" description="Schiff-base intermediate with substrate" evidence="12 14">
    <location>
        <position position="199"/>
    </location>
</feature>
<dbReference type="EC" id="4.3.3.7" evidence="4 12"/>
<keyword evidence="8 12" id="KW-0457">Lysine biosynthesis</keyword>
<dbReference type="AlphaFoldDB" id="A0A2H1IBF2"/>
<evidence type="ECO:0000256" key="2">
    <source>
        <dbReference type="ARBA" id="ARBA00005120"/>
    </source>
</evidence>
<dbReference type="SUPFAM" id="SSF51569">
    <property type="entry name" value="Aldolase"/>
    <property type="match status" value="1"/>
</dbReference>
<feature type="binding site" evidence="12 15">
    <location>
        <position position="239"/>
    </location>
    <ligand>
        <name>pyruvate</name>
        <dbReference type="ChEBI" id="CHEBI:15361"/>
    </ligand>
</feature>
<evidence type="ECO:0000256" key="13">
    <source>
        <dbReference type="PIRNR" id="PIRNR001365"/>
    </source>
</evidence>
<comment type="subunit">
    <text evidence="12">Homotetramer; dimer of dimers.</text>
</comment>
<proteinExistence type="inferred from homology"/>
<evidence type="ECO:0000313" key="16">
    <source>
        <dbReference type="EMBL" id="SMX72541.1"/>
    </source>
</evidence>
<evidence type="ECO:0000256" key="1">
    <source>
        <dbReference type="ARBA" id="ARBA00003294"/>
    </source>
</evidence>
<dbReference type="InterPro" id="IPR013785">
    <property type="entry name" value="Aldolase_TIM"/>
</dbReference>
<evidence type="ECO:0000256" key="9">
    <source>
        <dbReference type="ARBA" id="ARBA00023239"/>
    </source>
</evidence>
<feature type="site" description="Part of a proton relay during catalysis" evidence="12">
    <location>
        <position position="145"/>
    </location>
</feature>
<dbReference type="Pfam" id="PF00701">
    <property type="entry name" value="DHDPS"/>
    <property type="match status" value="1"/>
</dbReference>
<evidence type="ECO:0000256" key="11">
    <source>
        <dbReference type="ARBA" id="ARBA00047836"/>
    </source>
</evidence>
<sequence>MGKRTRGARTAAAAVVGSARYPFRMAILGDSAAAAAIDAFGTVGTAMVTPFKDDGTIDYPAVEKVANHLVDLGNNMLVVSGTTGESPTTTDDEKIELLKVVRGVIGTRAKIIAGTGNNVTSHTIDLSKRSAAAGADGILIVTPYYSKPTQPAIAAHMRAAADSTDLPVMLYDIPGRSGVPIRTETLLGLADHPNILAVKDAKGDLFASAQVMNRSSLVYYSGEDSLNLPLLALGALGVVSVAGHVCTTRFADMVQAVANNDLTTARAISLGTGDMVDALMNHMPGVISAKAALQAQGILDNRGTRMPLLPADDEQMALVTAQLTRSGYLSE</sequence>
<name>A0A2H1IBF2_9MICO</name>
<keyword evidence="6 12" id="KW-0028">Amino-acid biosynthesis</keyword>
<comment type="subcellular location">
    <subcellularLocation>
        <location evidence="12">Cytoplasm</location>
    </subcellularLocation>
</comment>
<comment type="pathway">
    <text evidence="2 12">Amino-acid biosynthesis; L-lysine biosynthesis via DAP pathway; (S)-tetrahydrodipicolinate from L-aspartate: step 3/4.</text>
</comment>
<dbReference type="PANTHER" id="PTHR12128">
    <property type="entry name" value="DIHYDRODIPICOLINATE SYNTHASE"/>
    <property type="match status" value="1"/>
</dbReference>
<evidence type="ECO:0000256" key="14">
    <source>
        <dbReference type="PIRSR" id="PIRSR001365-1"/>
    </source>
</evidence>
<protein>
    <recommendedName>
        <fullName evidence="4 12">4-hydroxy-tetrahydrodipicolinate synthase</fullName>
        <shortName evidence="12">HTPA synthase</shortName>
        <ecNumber evidence="4 12">4.3.3.7</ecNumber>
    </recommendedName>
</protein>
<comment type="caution">
    <text evidence="12">Was originally thought to be a dihydrodipicolinate synthase (DHDPS), catalyzing the condensation of (S)-aspartate-beta-semialdehyde [(S)-ASA] and pyruvate to dihydrodipicolinate (DHDP). However, it was shown in E.coli that the product of the enzymatic reaction is not dihydrodipicolinate but in fact (4S)-4-hydroxy-2,3,4,5-tetrahydro-(2S)-dipicolinic acid (HTPA), and that the consecutive dehydration reaction leading to DHDP is not spontaneous but catalyzed by DapB.</text>
</comment>
<evidence type="ECO:0000256" key="8">
    <source>
        <dbReference type="ARBA" id="ARBA00023154"/>
    </source>
</evidence>
<dbReference type="InterPro" id="IPR020625">
    <property type="entry name" value="Schiff_base-form_aldolases_AS"/>
</dbReference>
<dbReference type="PIRSF" id="PIRSF001365">
    <property type="entry name" value="DHDPS"/>
    <property type="match status" value="1"/>
</dbReference>
<comment type="catalytic activity">
    <reaction evidence="11 12">
        <text>L-aspartate 4-semialdehyde + pyruvate = (2S,4S)-4-hydroxy-2,3,4,5-tetrahydrodipicolinate + H2O + H(+)</text>
        <dbReference type="Rhea" id="RHEA:34171"/>
        <dbReference type="ChEBI" id="CHEBI:15361"/>
        <dbReference type="ChEBI" id="CHEBI:15377"/>
        <dbReference type="ChEBI" id="CHEBI:15378"/>
        <dbReference type="ChEBI" id="CHEBI:67139"/>
        <dbReference type="ChEBI" id="CHEBI:537519"/>
        <dbReference type="EC" id="4.3.3.7"/>
    </reaction>
</comment>
<evidence type="ECO:0000256" key="10">
    <source>
        <dbReference type="ARBA" id="ARBA00023270"/>
    </source>
</evidence>
<dbReference type="HAMAP" id="MF_00418">
    <property type="entry name" value="DapA"/>
    <property type="match status" value="1"/>
</dbReference>
<comment type="similarity">
    <text evidence="3 12 13">Belongs to the DapA family.</text>
</comment>
<dbReference type="Gene3D" id="3.20.20.70">
    <property type="entry name" value="Aldolase class I"/>
    <property type="match status" value="1"/>
</dbReference>
<dbReference type="InterPro" id="IPR005263">
    <property type="entry name" value="DapA"/>
</dbReference>
<gene>
    <name evidence="12" type="primary">dapA</name>
    <name evidence="16" type="ORF">BANT10_00796</name>
</gene>
<dbReference type="SMART" id="SM01130">
    <property type="entry name" value="DHDPS"/>
    <property type="match status" value="1"/>
</dbReference>
<reference evidence="17" key="1">
    <citation type="submission" date="2017-03" db="EMBL/GenBank/DDBJ databases">
        <authorList>
            <person name="Monnet C."/>
        </authorList>
    </citation>
    <scope>NUCLEOTIDE SEQUENCE [LARGE SCALE GENOMIC DNA]</scope>
    <source>
        <strain evidence="17">P10</strain>
    </source>
</reference>
<dbReference type="GO" id="GO:0008840">
    <property type="term" value="F:4-hydroxy-tetrahydrodipicolinate synthase activity"/>
    <property type="evidence" value="ECO:0007669"/>
    <property type="project" value="UniProtKB-UniRule"/>
</dbReference>
<evidence type="ECO:0000256" key="5">
    <source>
        <dbReference type="ARBA" id="ARBA00022490"/>
    </source>
</evidence>
<keyword evidence="7 12" id="KW-0220">Diaminopimelate biosynthesis</keyword>
<dbReference type="InterPro" id="IPR002220">
    <property type="entry name" value="DapA-like"/>
</dbReference>
<keyword evidence="10 12" id="KW-0704">Schiff base</keyword>
<dbReference type="GO" id="GO:0009089">
    <property type="term" value="P:lysine biosynthetic process via diaminopimelate"/>
    <property type="evidence" value="ECO:0007669"/>
    <property type="project" value="UniProtKB-UniRule"/>
</dbReference>
<dbReference type="Proteomes" id="UP000234342">
    <property type="component" value="Unassembled WGS sequence"/>
</dbReference>
<feature type="binding site" evidence="12 15">
    <location>
        <position position="83"/>
    </location>
    <ligand>
        <name>pyruvate</name>
        <dbReference type="ChEBI" id="CHEBI:15361"/>
    </ligand>
</feature>
<keyword evidence="9 12" id="KW-0456">Lyase</keyword>
<keyword evidence="17" id="KW-1185">Reference proteome</keyword>
<keyword evidence="5 12" id="KW-0963">Cytoplasm</keyword>
<evidence type="ECO:0000313" key="17">
    <source>
        <dbReference type="Proteomes" id="UP000234342"/>
    </source>
</evidence>
<evidence type="ECO:0000256" key="12">
    <source>
        <dbReference type="HAMAP-Rule" id="MF_00418"/>
    </source>
</evidence>
<dbReference type="PROSITE" id="PS00666">
    <property type="entry name" value="DHDPS_2"/>
    <property type="match status" value="1"/>
</dbReference>
<dbReference type="PANTHER" id="PTHR12128:SF66">
    <property type="entry name" value="4-HYDROXY-2-OXOGLUTARATE ALDOLASE, MITOCHONDRIAL"/>
    <property type="match status" value="1"/>
</dbReference>
<dbReference type="PRINTS" id="PR00146">
    <property type="entry name" value="DHPICSNTHASE"/>
</dbReference>
<accession>A0A2H1IBF2</accession>
<dbReference type="UniPathway" id="UPA00034">
    <property type="reaction ID" value="UER00017"/>
</dbReference>
<dbReference type="GO" id="GO:0019877">
    <property type="term" value="P:diaminopimelate biosynthetic process"/>
    <property type="evidence" value="ECO:0007669"/>
    <property type="project" value="UniProtKB-UniRule"/>
</dbReference>
<dbReference type="EMBL" id="FXZE01000002">
    <property type="protein sequence ID" value="SMX72541.1"/>
    <property type="molecule type" value="Genomic_DNA"/>
</dbReference>
<dbReference type="NCBIfam" id="TIGR00674">
    <property type="entry name" value="dapA"/>
    <property type="match status" value="1"/>
</dbReference>
<evidence type="ECO:0000256" key="7">
    <source>
        <dbReference type="ARBA" id="ARBA00022915"/>
    </source>
</evidence>
<evidence type="ECO:0000256" key="4">
    <source>
        <dbReference type="ARBA" id="ARBA00012086"/>
    </source>
</evidence>
<dbReference type="CDD" id="cd00950">
    <property type="entry name" value="DHDPS"/>
    <property type="match status" value="1"/>
</dbReference>
<feature type="active site" description="Proton donor/acceptor" evidence="12 14">
    <location>
        <position position="171"/>
    </location>
</feature>
<comment type="function">
    <text evidence="1 12">Catalyzes the condensation of (S)-aspartate-beta-semialdehyde [(S)-ASA] and pyruvate to 4-hydroxy-tetrahydrodipicolinate (HTPA).</text>
</comment>
<feature type="site" description="Part of a proton relay during catalysis" evidence="12">
    <location>
        <position position="82"/>
    </location>
</feature>
<evidence type="ECO:0000256" key="3">
    <source>
        <dbReference type="ARBA" id="ARBA00007592"/>
    </source>
</evidence>
<organism evidence="16 17">
    <name type="scientific">Brevibacterium antiquum</name>
    <dbReference type="NCBI Taxonomy" id="234835"/>
    <lineage>
        <taxon>Bacteria</taxon>
        <taxon>Bacillati</taxon>
        <taxon>Actinomycetota</taxon>
        <taxon>Actinomycetes</taxon>
        <taxon>Micrococcales</taxon>
        <taxon>Brevibacteriaceae</taxon>
        <taxon>Brevibacterium</taxon>
    </lineage>
</organism>
<evidence type="ECO:0000256" key="15">
    <source>
        <dbReference type="PIRSR" id="PIRSR001365-2"/>
    </source>
</evidence>